<dbReference type="AlphaFoldDB" id="A0AAE9XD06"/>
<evidence type="ECO:0000313" key="2">
    <source>
        <dbReference type="EMBL" id="WCF98737.1"/>
    </source>
</evidence>
<proteinExistence type="predicted"/>
<sequence length="300" mass="35076">MKTNIVDVFCIIDDFSKLFDEAIKKKTLEEADKKRRNRKFKMSDSEVMTILILFHLSRYRDLKAFYLQYITHSCRSEFPHLVSYNRFVELQSRLGFKLIAFLNMCCLGQCTGISFIDSTPLKACHIKRAHGHRTMRGWAQKGKSTMGWFYGFKLHIVINDRGEIINYQITPGNCDDREPLKDGTFTKNLFGKLIADRGYISQNLFDRLFVDDIHMITKIKKNMKNSLMHLYDKVLLRKRALIETVNDMLKNVCQIEHTRHRSVNNFVTNLISGIIAYNILPKKPELNIEIIRNPNFPICA</sequence>
<evidence type="ECO:0000313" key="3">
    <source>
        <dbReference type="Proteomes" id="UP001179540"/>
    </source>
</evidence>
<gene>
    <name evidence="2" type="ORF">NY149_09565</name>
</gene>
<reference evidence="2" key="1">
    <citation type="submission" date="2023-01" db="EMBL/GenBank/DDBJ databases">
        <title>Phages are important unrecognized players in the ecology of the oral pathogen Porphyromonas gingivalis.</title>
        <authorList>
            <person name="Matrishin C.B."/>
            <person name="Kauffman K.M."/>
        </authorList>
    </citation>
    <scope>NUCLEOTIDE SEQUENCE</scope>
    <source>
        <strain evidence="2">HG1691old</strain>
    </source>
</reference>
<accession>A0AAE9XD06</accession>
<dbReference type="EMBL" id="CP116613">
    <property type="protein sequence ID" value="WCF98737.1"/>
    <property type="molecule type" value="Genomic_DNA"/>
</dbReference>
<dbReference type="Proteomes" id="UP001179540">
    <property type="component" value="Chromosome"/>
</dbReference>
<organism evidence="2 3">
    <name type="scientific">Porphyromonas gingivalis</name>
    <name type="common">Bacteroides gingivalis</name>
    <dbReference type="NCBI Taxonomy" id="837"/>
    <lineage>
        <taxon>Bacteria</taxon>
        <taxon>Pseudomonadati</taxon>
        <taxon>Bacteroidota</taxon>
        <taxon>Bacteroidia</taxon>
        <taxon>Bacteroidales</taxon>
        <taxon>Porphyromonadaceae</taxon>
        <taxon>Porphyromonas</taxon>
    </lineage>
</organism>
<feature type="domain" description="Transposase DDE" evidence="1">
    <location>
        <begin position="108"/>
        <end position="263"/>
    </location>
</feature>
<dbReference type="Pfam" id="PF13612">
    <property type="entry name" value="DDE_Tnp_1_3"/>
    <property type="match status" value="1"/>
</dbReference>
<evidence type="ECO:0000259" key="1">
    <source>
        <dbReference type="Pfam" id="PF13612"/>
    </source>
</evidence>
<dbReference type="RefSeq" id="WP_271912454.1">
    <property type="nucleotide sequence ID" value="NZ_CP116613.1"/>
</dbReference>
<dbReference type="NCBIfam" id="NF033520">
    <property type="entry name" value="transpos_IS982"/>
    <property type="match status" value="1"/>
</dbReference>
<protein>
    <submittedName>
        <fullName evidence="2">IS982-like element IS195 family transposase</fullName>
    </submittedName>
</protein>
<name>A0AAE9XD06_PORGN</name>
<dbReference type="InterPro" id="IPR025668">
    <property type="entry name" value="Tnp_DDE_dom"/>
</dbReference>